<dbReference type="Pfam" id="PF24626">
    <property type="entry name" value="SH3_Tf2-1"/>
    <property type="match status" value="1"/>
</dbReference>
<dbReference type="InterPro" id="IPR043502">
    <property type="entry name" value="DNA/RNA_pol_sf"/>
</dbReference>
<dbReference type="SUPFAM" id="SSF47353">
    <property type="entry name" value="Retrovirus capsid dimerization domain-like"/>
    <property type="match status" value="1"/>
</dbReference>
<dbReference type="SUPFAM" id="SSF56672">
    <property type="entry name" value="DNA/RNA polymerases"/>
    <property type="match status" value="1"/>
</dbReference>
<protein>
    <submittedName>
        <fullName evidence="2">Retrovirus-related Pol polyprotein from transposon 412</fullName>
    </submittedName>
</protein>
<dbReference type="AlphaFoldDB" id="A0A8X6VTV0"/>
<proteinExistence type="predicted"/>
<gene>
    <name evidence="2" type="primary">POL</name>
    <name evidence="2" type="ORF">TNCV_399001</name>
</gene>
<dbReference type="GO" id="GO:0003676">
    <property type="term" value="F:nucleic acid binding"/>
    <property type="evidence" value="ECO:0007669"/>
    <property type="project" value="InterPro"/>
</dbReference>
<dbReference type="PANTHER" id="PTHR37984:SF15">
    <property type="entry name" value="INTEGRASE CATALYTIC DOMAIN-CONTAINING PROTEIN"/>
    <property type="match status" value="1"/>
</dbReference>
<dbReference type="Gene3D" id="3.30.420.10">
    <property type="entry name" value="Ribonuclease H-like superfamily/Ribonuclease H"/>
    <property type="match status" value="1"/>
</dbReference>
<accession>A0A8X6VTV0</accession>
<dbReference type="InterPro" id="IPR012337">
    <property type="entry name" value="RNaseH-like_sf"/>
</dbReference>
<dbReference type="InterPro" id="IPR036397">
    <property type="entry name" value="RNaseH_sf"/>
</dbReference>
<sequence length="874" mass="100648">MMAFLLKQTKEVLLEVAIDLGVEVNSTLTKSEIKNRICQSEDYNEESVKSLLEGILAENREARELKENRETREFEERKLIRAFELERMKLANSTDTISVASTDLEGQGVNRRVNLRDLVPKFDAKNADINLFFEIFERQAKKEKVAEDRRVSQLIPLLPIEIAEIVAKEPLEKSDDYPHIKNLLLARFQLTPIALRDRFESHQRRPGAMWADLVFELRSYLDNWLAGMKVGDFAALKELLVTEQLKKRAPSELVDHFLDSWDGFKEAKSLAEKLDHFEAIRRVHKKTGPMKTWERRTFDKQPPESKNKSAYFSIKGKNIGPLNRDPYKHEGGEDDSFIIPAFEGEGGKSLAKVNGVEFKEEQRKCPDLKPFWDKALTGIDKEFRVIREKLVRVAKTKRGEEVRQLCVPIKDVEEFVKTCDSCQRVGKPRDKAKAPLKLVPIISEVFSKINIDAVGPLPVSTKQNRYLITSICVASKYPEAIPVESITSPNVIDALLSIFSRLGFPREIQSDMRTSFTSELTTTFFNKFGIKMTRSSVSYPQSNAVERVHRTIKHVIKALCVESGEDWEGVLPLALFSLRTVAHESTGFSPTELVMGKNFRTPQTLVYEEWMEEGNTSQLVVEYILQLNNRLKRCQDIAITRMKECQLKRKTWYDRDAVERKFVEGDLVMVLATSKQNKLEVNWIGPGKVLSRISNTNYVIDLPGRRDRSTIYHVNLLKPYHRRLELVSLVVEEVSDDIEGDAEIPYPDKQCTKFDYHEILRESQLQLKLSPSQIDELKQVITKNKDVFSPDPGTTHLMRMDIELISDKPIKTKPYRMSPRQINKLREEIKRLLELGVIEIGQSDYTSPLILEEIPNKDPRPCVDYRIYERDNSS</sequence>
<dbReference type="PROSITE" id="PS50994">
    <property type="entry name" value="INTEGRASE"/>
    <property type="match status" value="1"/>
</dbReference>
<evidence type="ECO:0000259" key="1">
    <source>
        <dbReference type="PROSITE" id="PS50994"/>
    </source>
</evidence>
<reference evidence="2" key="1">
    <citation type="submission" date="2020-08" db="EMBL/GenBank/DDBJ databases">
        <title>Multicomponent nature underlies the extraordinary mechanical properties of spider dragline silk.</title>
        <authorList>
            <person name="Kono N."/>
            <person name="Nakamura H."/>
            <person name="Mori M."/>
            <person name="Yoshida Y."/>
            <person name="Ohtoshi R."/>
            <person name="Malay A.D."/>
            <person name="Moran D.A.P."/>
            <person name="Tomita M."/>
            <person name="Numata K."/>
            <person name="Arakawa K."/>
        </authorList>
    </citation>
    <scope>NUCLEOTIDE SEQUENCE</scope>
</reference>
<dbReference type="Proteomes" id="UP000887159">
    <property type="component" value="Unassembled WGS sequence"/>
</dbReference>
<dbReference type="SUPFAM" id="SSF53098">
    <property type="entry name" value="Ribonuclease H-like"/>
    <property type="match status" value="1"/>
</dbReference>
<name>A0A8X6VTV0_TRICX</name>
<dbReference type="Pfam" id="PF00665">
    <property type="entry name" value="rve"/>
    <property type="match status" value="1"/>
</dbReference>
<dbReference type="GO" id="GO:0042575">
    <property type="term" value="C:DNA polymerase complex"/>
    <property type="evidence" value="ECO:0007669"/>
    <property type="project" value="UniProtKB-ARBA"/>
</dbReference>
<dbReference type="GO" id="GO:0015074">
    <property type="term" value="P:DNA integration"/>
    <property type="evidence" value="ECO:0007669"/>
    <property type="project" value="InterPro"/>
</dbReference>
<dbReference type="Gene3D" id="3.10.10.10">
    <property type="entry name" value="HIV Type 1 Reverse Transcriptase, subunit A, domain 1"/>
    <property type="match status" value="1"/>
</dbReference>
<evidence type="ECO:0000313" key="2">
    <source>
        <dbReference type="EMBL" id="GFY22364.1"/>
    </source>
</evidence>
<dbReference type="InterPro" id="IPR056924">
    <property type="entry name" value="SH3_Tf2-1"/>
</dbReference>
<organism evidence="2 3">
    <name type="scientific">Trichonephila clavipes</name>
    <name type="common">Golden silk orbweaver</name>
    <name type="synonym">Nephila clavipes</name>
    <dbReference type="NCBI Taxonomy" id="2585209"/>
    <lineage>
        <taxon>Eukaryota</taxon>
        <taxon>Metazoa</taxon>
        <taxon>Ecdysozoa</taxon>
        <taxon>Arthropoda</taxon>
        <taxon>Chelicerata</taxon>
        <taxon>Arachnida</taxon>
        <taxon>Araneae</taxon>
        <taxon>Araneomorphae</taxon>
        <taxon>Entelegynae</taxon>
        <taxon>Araneoidea</taxon>
        <taxon>Nephilidae</taxon>
        <taxon>Trichonephila</taxon>
    </lineage>
</organism>
<dbReference type="InterPro" id="IPR050951">
    <property type="entry name" value="Retrovirus_Pol_polyprotein"/>
</dbReference>
<comment type="caution">
    <text evidence="2">The sequence shown here is derived from an EMBL/GenBank/DDBJ whole genome shotgun (WGS) entry which is preliminary data.</text>
</comment>
<dbReference type="PANTHER" id="PTHR37984">
    <property type="entry name" value="PROTEIN CBG26694"/>
    <property type="match status" value="1"/>
</dbReference>
<dbReference type="InterPro" id="IPR001584">
    <property type="entry name" value="Integrase_cat-core"/>
</dbReference>
<keyword evidence="3" id="KW-1185">Reference proteome</keyword>
<feature type="domain" description="Integrase catalytic" evidence="1">
    <location>
        <begin position="436"/>
        <end position="598"/>
    </location>
</feature>
<dbReference type="EMBL" id="BMAU01021360">
    <property type="protein sequence ID" value="GFY22364.1"/>
    <property type="molecule type" value="Genomic_DNA"/>
</dbReference>
<dbReference type="GO" id="GO:0071897">
    <property type="term" value="P:DNA biosynthetic process"/>
    <property type="evidence" value="ECO:0007669"/>
    <property type="project" value="UniProtKB-ARBA"/>
</dbReference>
<evidence type="ECO:0000313" key="3">
    <source>
        <dbReference type="Proteomes" id="UP000887159"/>
    </source>
</evidence>